<sequence length="78" mass="8587">MGVGPQSLTGREGDRQPYAQRRNRTPVEEREHRGDADGRGGAQRRGAAAPSGERRHSRTLERAARDPLNPQRGRTTTG</sequence>
<evidence type="ECO:0000313" key="2">
    <source>
        <dbReference type="EMBL" id="GEB45227.1"/>
    </source>
</evidence>
<dbReference type="AlphaFoldDB" id="A0A4Y3QK05"/>
<protein>
    <submittedName>
        <fullName evidence="2">Uncharacterized protein</fullName>
    </submittedName>
</protein>
<organism evidence="2 3">
    <name type="scientific">Microbacterium testaceum</name>
    <name type="common">Aureobacterium testaceum</name>
    <name type="synonym">Brevibacterium testaceum</name>
    <dbReference type="NCBI Taxonomy" id="2033"/>
    <lineage>
        <taxon>Bacteria</taxon>
        <taxon>Bacillati</taxon>
        <taxon>Actinomycetota</taxon>
        <taxon>Actinomycetes</taxon>
        <taxon>Micrococcales</taxon>
        <taxon>Microbacteriaceae</taxon>
        <taxon>Microbacterium</taxon>
    </lineage>
</organism>
<accession>A0A4Y3QK05</accession>
<proteinExistence type="predicted"/>
<gene>
    <name evidence="2" type="ORF">MTE01_11720</name>
</gene>
<comment type="caution">
    <text evidence="2">The sequence shown here is derived from an EMBL/GenBank/DDBJ whole genome shotgun (WGS) entry which is preliminary data.</text>
</comment>
<evidence type="ECO:0000313" key="3">
    <source>
        <dbReference type="Proteomes" id="UP000319525"/>
    </source>
</evidence>
<dbReference type="EMBL" id="BJML01000002">
    <property type="protein sequence ID" value="GEB45227.1"/>
    <property type="molecule type" value="Genomic_DNA"/>
</dbReference>
<dbReference type="Proteomes" id="UP000319525">
    <property type="component" value="Unassembled WGS sequence"/>
</dbReference>
<feature type="compositionally biased region" description="Basic and acidic residues" evidence="1">
    <location>
        <begin position="25"/>
        <end position="38"/>
    </location>
</feature>
<feature type="compositionally biased region" description="Basic and acidic residues" evidence="1">
    <location>
        <begin position="52"/>
        <end position="65"/>
    </location>
</feature>
<evidence type="ECO:0000256" key="1">
    <source>
        <dbReference type="SAM" id="MobiDB-lite"/>
    </source>
</evidence>
<reference evidence="2 3" key="1">
    <citation type="submission" date="2019-06" db="EMBL/GenBank/DDBJ databases">
        <title>Whole genome shotgun sequence of Microbacterium testaceum NBRC 12675.</title>
        <authorList>
            <person name="Hosoyama A."/>
            <person name="Uohara A."/>
            <person name="Ohji S."/>
            <person name="Ichikawa N."/>
        </authorList>
    </citation>
    <scope>NUCLEOTIDE SEQUENCE [LARGE SCALE GENOMIC DNA]</scope>
    <source>
        <strain evidence="2 3">NBRC 12675</strain>
    </source>
</reference>
<feature type="region of interest" description="Disordered" evidence="1">
    <location>
        <begin position="1"/>
        <end position="78"/>
    </location>
</feature>
<name>A0A4Y3QK05_MICTE</name>